<protein>
    <submittedName>
        <fullName evidence="2">Thylakoid lumen protein</fullName>
    </submittedName>
</protein>
<dbReference type="GO" id="GO:0019898">
    <property type="term" value="C:extrinsic component of membrane"/>
    <property type="evidence" value="ECO:0007669"/>
    <property type="project" value="InterPro"/>
</dbReference>
<evidence type="ECO:0000259" key="1">
    <source>
        <dbReference type="Pfam" id="PF01789"/>
    </source>
</evidence>
<accession>A0A061REQ3</accession>
<dbReference type="InterPro" id="IPR016123">
    <property type="entry name" value="Mog1/PsbP_a/b/a-sand"/>
</dbReference>
<dbReference type="Gene3D" id="3.40.1000.10">
    <property type="entry name" value="Mog1/PsbP, alpha/beta/alpha sandwich"/>
    <property type="match status" value="1"/>
</dbReference>
<dbReference type="AlphaFoldDB" id="A0A061REQ3"/>
<reference evidence="2" key="1">
    <citation type="submission" date="2014-05" db="EMBL/GenBank/DDBJ databases">
        <title>The transcriptome of the halophilic microalga Tetraselmis sp. GSL018 isolated from the Great Salt Lake, Utah.</title>
        <authorList>
            <person name="Jinkerson R.E."/>
            <person name="D'Adamo S."/>
            <person name="Posewitz M.C."/>
        </authorList>
    </citation>
    <scope>NUCLEOTIDE SEQUENCE</scope>
    <source>
        <strain evidence="2">GSL018</strain>
    </source>
</reference>
<dbReference type="GO" id="GO:0009654">
    <property type="term" value="C:photosystem II oxygen evolving complex"/>
    <property type="evidence" value="ECO:0007669"/>
    <property type="project" value="InterPro"/>
</dbReference>
<organism evidence="2">
    <name type="scientific">Tetraselmis sp. GSL018</name>
    <dbReference type="NCBI Taxonomy" id="582737"/>
    <lineage>
        <taxon>Eukaryota</taxon>
        <taxon>Viridiplantae</taxon>
        <taxon>Chlorophyta</taxon>
        <taxon>core chlorophytes</taxon>
        <taxon>Chlorodendrophyceae</taxon>
        <taxon>Chlorodendrales</taxon>
        <taxon>Chlorodendraceae</taxon>
        <taxon>Tetraselmis</taxon>
    </lineage>
</organism>
<name>A0A061REQ3_9CHLO</name>
<sequence>MRSVSVLAAHGVSLKVASVRKLSVSQGSGQIKCSLRKTSDSGAESRQIYSNSSVTASFDRRFLLSSLVGVSLSPCLTSNSASAADLVLFKGTASPPTSYGGYGGNAEEEYKYQFLVPGDWKSAVINKVDKGTKGIDCRFSNPNIKGMKAFVISLGRAGEDRKSFVISDAESTFQGFAGADYDLQDSLSTADDTSSSTREDGEGNVYYEYDINSPIIHYKASIATKQGKIFALFVSVPGQYYEEQKPLMEEMISSFKTI</sequence>
<dbReference type="InterPro" id="IPR002683">
    <property type="entry name" value="PsbP_C"/>
</dbReference>
<gene>
    <name evidence="2" type="ORF">TSPGSL018_1968</name>
</gene>
<feature type="domain" description="PsbP C-terminal" evidence="1">
    <location>
        <begin position="108"/>
        <end position="256"/>
    </location>
</feature>
<dbReference type="SUPFAM" id="SSF55724">
    <property type="entry name" value="Mog1p/PsbP-like"/>
    <property type="match status" value="1"/>
</dbReference>
<evidence type="ECO:0000313" key="2">
    <source>
        <dbReference type="EMBL" id="JAC71417.1"/>
    </source>
</evidence>
<dbReference type="EMBL" id="GBEZ01014675">
    <property type="protein sequence ID" value="JAC71417.1"/>
    <property type="molecule type" value="Transcribed_RNA"/>
</dbReference>
<dbReference type="Pfam" id="PF01789">
    <property type="entry name" value="PsbP"/>
    <property type="match status" value="1"/>
</dbReference>
<proteinExistence type="predicted"/>
<dbReference type="GO" id="GO:0005509">
    <property type="term" value="F:calcium ion binding"/>
    <property type="evidence" value="ECO:0007669"/>
    <property type="project" value="InterPro"/>
</dbReference>
<dbReference type="GO" id="GO:0015979">
    <property type="term" value="P:photosynthesis"/>
    <property type="evidence" value="ECO:0007669"/>
    <property type="project" value="InterPro"/>
</dbReference>